<accession>A0A814W1G2</accession>
<evidence type="ECO:0000313" key="2">
    <source>
        <dbReference type="EMBL" id="CAF1196113.1"/>
    </source>
</evidence>
<evidence type="ECO:0000256" key="1">
    <source>
        <dbReference type="SAM" id="SignalP"/>
    </source>
</evidence>
<reference evidence="2" key="1">
    <citation type="submission" date="2021-02" db="EMBL/GenBank/DDBJ databases">
        <authorList>
            <person name="Nowell W R."/>
        </authorList>
    </citation>
    <scope>NUCLEOTIDE SEQUENCE</scope>
</reference>
<organism evidence="2 5">
    <name type="scientific">Rotaria magnacalcarata</name>
    <dbReference type="NCBI Taxonomy" id="392030"/>
    <lineage>
        <taxon>Eukaryota</taxon>
        <taxon>Metazoa</taxon>
        <taxon>Spiralia</taxon>
        <taxon>Gnathifera</taxon>
        <taxon>Rotifera</taxon>
        <taxon>Eurotatoria</taxon>
        <taxon>Bdelloidea</taxon>
        <taxon>Philodinida</taxon>
        <taxon>Philodinidae</taxon>
        <taxon>Rotaria</taxon>
    </lineage>
</organism>
<sequence length="89" mass="10259">MSKILPHSNLLGLIMWYSVASPMDIRGKPSSINQHNERSMTTHDVANICDTWIRTIYSIKLRQKRDNTSSVDIKVIQTTINKQRLTMSE</sequence>
<keyword evidence="1" id="KW-0732">Signal</keyword>
<dbReference type="Proteomes" id="UP000663855">
    <property type="component" value="Unassembled WGS sequence"/>
</dbReference>
<evidence type="ECO:0000313" key="4">
    <source>
        <dbReference type="EMBL" id="CAF2133291.1"/>
    </source>
</evidence>
<dbReference type="EMBL" id="CAJNRG010011539">
    <property type="protein sequence ID" value="CAF2133291.1"/>
    <property type="molecule type" value="Genomic_DNA"/>
</dbReference>
<comment type="caution">
    <text evidence="2">The sequence shown here is derived from an EMBL/GenBank/DDBJ whole genome shotgun (WGS) entry which is preliminary data.</text>
</comment>
<evidence type="ECO:0000313" key="3">
    <source>
        <dbReference type="EMBL" id="CAF2044276.1"/>
    </source>
</evidence>
<dbReference type="EMBL" id="CAJNRF010002897">
    <property type="protein sequence ID" value="CAF2044276.1"/>
    <property type="molecule type" value="Genomic_DNA"/>
</dbReference>
<gene>
    <name evidence="2" type="ORF">CJN711_LOCUS11771</name>
    <name evidence="3" type="ORF">WKI299_LOCUS8910</name>
    <name evidence="4" type="ORF">XDN619_LOCUS25152</name>
</gene>
<dbReference type="AlphaFoldDB" id="A0A814W1G2"/>
<protein>
    <submittedName>
        <fullName evidence="2">Uncharacterized protein</fullName>
    </submittedName>
</protein>
<proteinExistence type="predicted"/>
<dbReference type="EMBL" id="CAJNOV010005032">
    <property type="protein sequence ID" value="CAF1196113.1"/>
    <property type="molecule type" value="Genomic_DNA"/>
</dbReference>
<dbReference type="Proteomes" id="UP000663887">
    <property type="component" value="Unassembled WGS sequence"/>
</dbReference>
<feature type="chain" id="PRO_5036226322" evidence="1">
    <location>
        <begin position="21"/>
        <end position="89"/>
    </location>
</feature>
<dbReference type="Proteomes" id="UP000663856">
    <property type="component" value="Unassembled WGS sequence"/>
</dbReference>
<evidence type="ECO:0000313" key="5">
    <source>
        <dbReference type="Proteomes" id="UP000663855"/>
    </source>
</evidence>
<name>A0A814W1G2_9BILA</name>
<feature type="signal peptide" evidence="1">
    <location>
        <begin position="1"/>
        <end position="20"/>
    </location>
</feature>